<dbReference type="EMBL" id="QUAH01000017">
    <property type="protein sequence ID" value="RFT14896.1"/>
    <property type="molecule type" value="Genomic_DNA"/>
</dbReference>
<dbReference type="InterPro" id="IPR003795">
    <property type="entry name" value="DUF192"/>
</dbReference>
<protein>
    <recommendedName>
        <fullName evidence="3">DUF192 domain-containing protein</fullName>
    </recommendedName>
</protein>
<dbReference type="PANTHER" id="PTHR37953:SF1">
    <property type="entry name" value="UPF0127 PROTEIN MJ1496"/>
    <property type="match status" value="1"/>
</dbReference>
<dbReference type="Pfam" id="PF02643">
    <property type="entry name" value="DUF192"/>
    <property type="match status" value="1"/>
</dbReference>
<comment type="caution">
    <text evidence="1">The sequence shown here is derived from an EMBL/GenBank/DDBJ whole genome shotgun (WGS) entry which is preliminary data.</text>
</comment>
<dbReference type="AlphaFoldDB" id="A0A3E2BJV3"/>
<dbReference type="InterPro" id="IPR038695">
    <property type="entry name" value="Saro_0823-like_sf"/>
</dbReference>
<organism evidence="1 2">
    <name type="scientific">Candidatus Saccharicenans subterraneus</name>
    <dbReference type="NCBI Taxonomy" id="2508984"/>
    <lineage>
        <taxon>Bacteria</taxon>
        <taxon>Candidatus Aminicenantota</taxon>
        <taxon>Candidatus Aminicenantia</taxon>
        <taxon>Candidatus Aminicenantales</taxon>
        <taxon>Candidatus Saccharicenantaceae</taxon>
        <taxon>Candidatus Saccharicenans</taxon>
    </lineage>
</organism>
<proteinExistence type="predicted"/>
<accession>A0A3E2BJV3</accession>
<reference evidence="1 2" key="1">
    <citation type="submission" date="2018-08" db="EMBL/GenBank/DDBJ databases">
        <title>Genome analysis of the thermophilic bacterium of the candidate phylum Aminicenantes from deep subsurface aquifer revealed its physiology and ecological role.</title>
        <authorList>
            <person name="Kadnikov V.V."/>
            <person name="Mardanov A.V."/>
            <person name="Beletsky A.V."/>
            <person name="Karnachuk O.V."/>
            <person name="Ravin N.V."/>
        </authorList>
    </citation>
    <scope>NUCLEOTIDE SEQUENCE [LARGE SCALE GENOMIC DNA]</scope>
    <source>
        <strain evidence="1">BY38</strain>
    </source>
</reference>
<sequence>MAQLYCQASRRDRFIKVFLPGGREIKAELAVTPAERERGLMFREKLEADQGMLFVFDEEDLYSFWMKNTLIPLDIIWLNSHQQIVHIEKNVPPCRQDPCPGYMPRQPALYVLELQAGQAEANALQLYQRISFVLPDWVKKK</sequence>
<dbReference type="Gene3D" id="2.60.120.1140">
    <property type="entry name" value="Protein of unknown function DUF192"/>
    <property type="match status" value="1"/>
</dbReference>
<dbReference type="Proteomes" id="UP000257323">
    <property type="component" value="Unassembled WGS sequence"/>
</dbReference>
<name>A0A3E2BJV3_9BACT</name>
<dbReference type="PANTHER" id="PTHR37953">
    <property type="entry name" value="UPF0127 PROTEIN MJ1496"/>
    <property type="match status" value="1"/>
</dbReference>
<evidence type="ECO:0008006" key="3">
    <source>
        <dbReference type="Google" id="ProtNLM"/>
    </source>
</evidence>
<gene>
    <name evidence="1" type="ORF">OP8BY_1494</name>
</gene>
<evidence type="ECO:0000313" key="1">
    <source>
        <dbReference type="EMBL" id="RFT14896.1"/>
    </source>
</evidence>
<evidence type="ECO:0000313" key="2">
    <source>
        <dbReference type="Proteomes" id="UP000257323"/>
    </source>
</evidence>